<proteinExistence type="predicted"/>
<dbReference type="Proteomes" id="UP000275267">
    <property type="component" value="Unassembled WGS sequence"/>
</dbReference>
<dbReference type="AlphaFoldDB" id="A0A3L6PQW4"/>
<protein>
    <submittedName>
        <fullName evidence="1">Uncharacterized protein</fullName>
    </submittedName>
</protein>
<organism evidence="1 2">
    <name type="scientific">Panicum miliaceum</name>
    <name type="common">Proso millet</name>
    <name type="synonym">Broomcorn millet</name>
    <dbReference type="NCBI Taxonomy" id="4540"/>
    <lineage>
        <taxon>Eukaryota</taxon>
        <taxon>Viridiplantae</taxon>
        <taxon>Streptophyta</taxon>
        <taxon>Embryophyta</taxon>
        <taxon>Tracheophyta</taxon>
        <taxon>Spermatophyta</taxon>
        <taxon>Magnoliopsida</taxon>
        <taxon>Liliopsida</taxon>
        <taxon>Poales</taxon>
        <taxon>Poaceae</taxon>
        <taxon>PACMAD clade</taxon>
        <taxon>Panicoideae</taxon>
        <taxon>Panicodae</taxon>
        <taxon>Paniceae</taxon>
        <taxon>Panicinae</taxon>
        <taxon>Panicum</taxon>
        <taxon>Panicum sect. Panicum</taxon>
    </lineage>
</organism>
<keyword evidence="2" id="KW-1185">Reference proteome</keyword>
<dbReference type="EMBL" id="PQIB02000016">
    <property type="protein sequence ID" value="RLM61589.1"/>
    <property type="molecule type" value="Genomic_DNA"/>
</dbReference>
<gene>
    <name evidence="1" type="ORF">C2845_PM14G06530</name>
</gene>
<name>A0A3L6PQW4_PANMI</name>
<accession>A0A3L6PQW4</accession>
<comment type="caution">
    <text evidence="1">The sequence shown here is derived from an EMBL/GenBank/DDBJ whole genome shotgun (WGS) entry which is preliminary data.</text>
</comment>
<evidence type="ECO:0000313" key="2">
    <source>
        <dbReference type="Proteomes" id="UP000275267"/>
    </source>
</evidence>
<reference evidence="2" key="1">
    <citation type="journal article" date="2019" name="Nat. Commun.">
        <title>The genome of broomcorn millet.</title>
        <authorList>
            <person name="Zou C."/>
            <person name="Miki D."/>
            <person name="Li D."/>
            <person name="Tang Q."/>
            <person name="Xiao L."/>
            <person name="Rajput S."/>
            <person name="Deng P."/>
            <person name="Jia W."/>
            <person name="Huang R."/>
            <person name="Zhang M."/>
            <person name="Sun Y."/>
            <person name="Hu J."/>
            <person name="Fu X."/>
            <person name="Schnable P.S."/>
            <person name="Li F."/>
            <person name="Zhang H."/>
            <person name="Feng B."/>
            <person name="Zhu X."/>
            <person name="Liu R."/>
            <person name="Schnable J.C."/>
            <person name="Zhu J.-K."/>
            <person name="Zhang H."/>
        </authorList>
    </citation>
    <scope>NUCLEOTIDE SEQUENCE [LARGE SCALE GENOMIC DNA]</scope>
</reference>
<evidence type="ECO:0000313" key="1">
    <source>
        <dbReference type="EMBL" id="RLM61589.1"/>
    </source>
</evidence>
<sequence>MEDWTEIVVFRSFYEKGFSLPVVRGSLLPNLGITAHFNLWRALYRLKGQQFNDR</sequence>